<dbReference type="SUPFAM" id="SSF53474">
    <property type="entry name" value="alpha/beta-Hydrolases"/>
    <property type="match status" value="1"/>
</dbReference>
<protein>
    <submittedName>
        <fullName evidence="3">Alpha/beta hydrolase fold-domain-containing protein</fullName>
    </submittedName>
</protein>
<dbReference type="EMBL" id="JABBWM010000527">
    <property type="protein sequence ID" value="KAG2080466.1"/>
    <property type="molecule type" value="Genomic_DNA"/>
</dbReference>
<dbReference type="OrthoDB" id="408631at2759"/>
<dbReference type="Pfam" id="PF07859">
    <property type="entry name" value="Abhydrolase_3"/>
    <property type="match status" value="1"/>
</dbReference>
<organism evidence="3 4">
    <name type="scientific">Suillus discolor</name>
    <dbReference type="NCBI Taxonomy" id="1912936"/>
    <lineage>
        <taxon>Eukaryota</taxon>
        <taxon>Fungi</taxon>
        <taxon>Dikarya</taxon>
        <taxon>Basidiomycota</taxon>
        <taxon>Agaricomycotina</taxon>
        <taxon>Agaricomycetes</taxon>
        <taxon>Agaricomycetidae</taxon>
        <taxon>Boletales</taxon>
        <taxon>Suillineae</taxon>
        <taxon>Suillaceae</taxon>
        <taxon>Suillus</taxon>
    </lineage>
</organism>
<accession>A0A9P7EQW5</accession>
<dbReference type="Proteomes" id="UP000823399">
    <property type="component" value="Unassembled WGS sequence"/>
</dbReference>
<keyword evidence="1 3" id="KW-0378">Hydrolase</keyword>
<dbReference type="PANTHER" id="PTHR48081:SF8">
    <property type="entry name" value="ALPHA_BETA HYDROLASE FOLD-3 DOMAIN-CONTAINING PROTEIN-RELATED"/>
    <property type="match status" value="1"/>
</dbReference>
<gene>
    <name evidence="3" type="ORF">F5147DRAFT_756282</name>
</gene>
<dbReference type="InterPro" id="IPR050300">
    <property type="entry name" value="GDXG_lipolytic_enzyme"/>
</dbReference>
<sequence>MVLDCATSMICLRAALPSAIHPDILPRLDPEYVTFHNIHLAHRVPPHTIPWHPDIRKAPYIPGGSSIRTVGAVKDSVCRTARFGLSYLKEGWPVLLYIHGGGWTLGSIDTLNSFISRQCKDNNCVSVALDYRLAPENPYPAAVEDTVDALKFIYYNGKAEFNANVNKIAIGGSSSGGNLAAIACLKAQELTPPIPIIFQLLIVPVIDNTASVTDERYPSWKECQNTVWLCEGRMMWFRNMYLPDPATWAEPDNSPIFASDALLAKVPPAFVSVCELDILRDEGLAYGEKLKSLGVKVEAKVYPGASHQILGMDAALKVGKQQADDAIKAVGDAFKAA</sequence>
<keyword evidence="4" id="KW-1185">Reference proteome</keyword>
<dbReference type="AlphaFoldDB" id="A0A9P7EQW5"/>
<evidence type="ECO:0000256" key="1">
    <source>
        <dbReference type="ARBA" id="ARBA00022801"/>
    </source>
</evidence>
<evidence type="ECO:0000259" key="2">
    <source>
        <dbReference type="Pfam" id="PF07859"/>
    </source>
</evidence>
<evidence type="ECO:0000313" key="4">
    <source>
        <dbReference type="Proteomes" id="UP000823399"/>
    </source>
</evidence>
<reference evidence="3" key="1">
    <citation type="journal article" date="2020" name="New Phytol.">
        <title>Comparative genomics reveals dynamic genome evolution in host specialist ectomycorrhizal fungi.</title>
        <authorList>
            <person name="Lofgren L.A."/>
            <person name="Nguyen N.H."/>
            <person name="Vilgalys R."/>
            <person name="Ruytinx J."/>
            <person name="Liao H.L."/>
            <person name="Branco S."/>
            <person name="Kuo A."/>
            <person name="LaButti K."/>
            <person name="Lipzen A."/>
            <person name="Andreopoulos W."/>
            <person name="Pangilinan J."/>
            <person name="Riley R."/>
            <person name="Hundley H."/>
            <person name="Na H."/>
            <person name="Barry K."/>
            <person name="Grigoriev I.V."/>
            <person name="Stajich J.E."/>
            <person name="Kennedy P.G."/>
        </authorList>
    </citation>
    <scope>NUCLEOTIDE SEQUENCE</scope>
    <source>
        <strain evidence="3">FC423</strain>
    </source>
</reference>
<feature type="domain" description="Alpha/beta hydrolase fold-3" evidence="2">
    <location>
        <begin position="95"/>
        <end position="309"/>
    </location>
</feature>
<comment type="caution">
    <text evidence="3">The sequence shown here is derived from an EMBL/GenBank/DDBJ whole genome shotgun (WGS) entry which is preliminary data.</text>
</comment>
<evidence type="ECO:0000313" key="3">
    <source>
        <dbReference type="EMBL" id="KAG2080466.1"/>
    </source>
</evidence>
<dbReference type="RefSeq" id="XP_041284146.1">
    <property type="nucleotide sequence ID" value="XM_041440343.1"/>
</dbReference>
<dbReference type="PANTHER" id="PTHR48081">
    <property type="entry name" value="AB HYDROLASE SUPERFAMILY PROTEIN C4A8.06C"/>
    <property type="match status" value="1"/>
</dbReference>
<dbReference type="InterPro" id="IPR013094">
    <property type="entry name" value="AB_hydrolase_3"/>
</dbReference>
<name>A0A9P7EQW5_9AGAM</name>
<dbReference type="GeneID" id="64702602"/>
<dbReference type="GO" id="GO:0016787">
    <property type="term" value="F:hydrolase activity"/>
    <property type="evidence" value="ECO:0007669"/>
    <property type="project" value="UniProtKB-KW"/>
</dbReference>
<proteinExistence type="predicted"/>
<dbReference type="InterPro" id="IPR029058">
    <property type="entry name" value="AB_hydrolase_fold"/>
</dbReference>
<dbReference type="Gene3D" id="3.40.50.1820">
    <property type="entry name" value="alpha/beta hydrolase"/>
    <property type="match status" value="1"/>
</dbReference>